<keyword evidence="6" id="KW-0808">Transferase</keyword>
<dbReference type="OrthoDB" id="9786919at2"/>
<dbReference type="InterPro" id="IPR003660">
    <property type="entry name" value="HAMP_dom"/>
</dbReference>
<evidence type="ECO:0000256" key="13">
    <source>
        <dbReference type="ARBA" id="ARBA00023136"/>
    </source>
</evidence>
<dbReference type="CDD" id="cd00075">
    <property type="entry name" value="HATPase"/>
    <property type="match status" value="1"/>
</dbReference>
<dbReference type="EC" id="2.7.13.3" evidence="3"/>
<protein>
    <recommendedName>
        <fullName evidence="3">histidine kinase</fullName>
        <ecNumber evidence="3">2.7.13.3</ecNumber>
    </recommendedName>
</protein>
<dbReference type="GO" id="GO:0000155">
    <property type="term" value="F:phosphorelay sensor kinase activity"/>
    <property type="evidence" value="ECO:0007669"/>
    <property type="project" value="InterPro"/>
</dbReference>
<dbReference type="InterPro" id="IPR003661">
    <property type="entry name" value="HisK_dim/P_dom"/>
</dbReference>
<dbReference type="GO" id="GO:0005886">
    <property type="term" value="C:plasma membrane"/>
    <property type="evidence" value="ECO:0007669"/>
    <property type="project" value="UniProtKB-SubCell"/>
</dbReference>
<comment type="catalytic activity">
    <reaction evidence="1">
        <text>ATP + protein L-histidine = ADP + protein N-phospho-L-histidine.</text>
        <dbReference type="EC" id="2.7.13.3"/>
    </reaction>
</comment>
<evidence type="ECO:0000259" key="15">
    <source>
        <dbReference type="PROSITE" id="PS50109"/>
    </source>
</evidence>
<dbReference type="EMBL" id="VNJK01000001">
    <property type="protein sequence ID" value="TVX94223.1"/>
    <property type="molecule type" value="Genomic_DNA"/>
</dbReference>
<keyword evidence="5" id="KW-0597">Phosphoprotein</keyword>
<dbReference type="PANTHER" id="PTHR45528">
    <property type="entry name" value="SENSOR HISTIDINE KINASE CPXA"/>
    <property type="match status" value="1"/>
</dbReference>
<dbReference type="PANTHER" id="PTHR45528:SF12">
    <property type="entry name" value="SENSOR HISTIDINE KINASE ARSS"/>
    <property type="match status" value="1"/>
</dbReference>
<keyword evidence="9 17" id="KW-0418">Kinase</keyword>
<evidence type="ECO:0000256" key="4">
    <source>
        <dbReference type="ARBA" id="ARBA00022475"/>
    </source>
</evidence>
<evidence type="ECO:0000256" key="12">
    <source>
        <dbReference type="ARBA" id="ARBA00023012"/>
    </source>
</evidence>
<dbReference type="CDD" id="cd06225">
    <property type="entry name" value="HAMP"/>
    <property type="match status" value="1"/>
</dbReference>
<keyword evidence="12" id="KW-0902">Two-component regulatory system</keyword>
<evidence type="ECO:0000313" key="18">
    <source>
        <dbReference type="Proteomes" id="UP000318102"/>
    </source>
</evidence>
<dbReference type="AlphaFoldDB" id="A0A559J2X8"/>
<dbReference type="PRINTS" id="PR00344">
    <property type="entry name" value="BCTRLSENSOR"/>
</dbReference>
<evidence type="ECO:0000313" key="17">
    <source>
        <dbReference type="EMBL" id="TVX94223.1"/>
    </source>
</evidence>
<keyword evidence="18" id="KW-1185">Reference proteome</keyword>
<dbReference type="SUPFAM" id="SSF47384">
    <property type="entry name" value="Homodimeric domain of signal transducing histidine kinase"/>
    <property type="match status" value="1"/>
</dbReference>
<sequence length="453" mass="51890">MNMRTKIYLLSSVWLLLVILIINMSIYALFYNMTTRDALSSVQLQAQQISKPLQEFTGGDINDFLRGGYLPEDGMIRIIFKDGKVKHDPARHVEYQEMPAKYYQEQKNELLFYQDTMFARSYLPIIYEDGRIAMLEVTENIQSTQKNLSQLRWVLTIATIAVLIPSFLAGRFLTNLILRPINALIATMEEIQRKNTFKKLDVKGKSQDELYKLGNTFNKMIERLKLHFDQQQQFVSDASHELKTPLTVIESYAEMLKRWGMNDPEVLKESVEAIYSEAVRMKEMTHQMLDLARHDAGMHIEANPFELIDATAQAVKLTKQAFHREITLHQDLNSLEVIADEAKYKQLLFILLNNAVKYSSGDIDVHVSADQSHAHIVVKDCGVGIPEEDIPHLFERFYRVDKARHRETGGTGLGLSIAKQIVDAHDGTIEVESQEGVGTSFIIHFPLTWQVKA</sequence>
<feature type="transmembrane region" description="Helical" evidence="14">
    <location>
        <begin position="7"/>
        <end position="30"/>
    </location>
</feature>
<keyword evidence="11 14" id="KW-1133">Transmembrane helix</keyword>
<dbReference type="Gene3D" id="1.10.287.130">
    <property type="match status" value="1"/>
</dbReference>
<evidence type="ECO:0000256" key="7">
    <source>
        <dbReference type="ARBA" id="ARBA00022692"/>
    </source>
</evidence>
<dbReference type="InterPro" id="IPR036890">
    <property type="entry name" value="HATPase_C_sf"/>
</dbReference>
<dbReference type="SMART" id="SM00304">
    <property type="entry name" value="HAMP"/>
    <property type="match status" value="1"/>
</dbReference>
<organism evidence="17 18">
    <name type="scientific">Paenibacillus agilis</name>
    <dbReference type="NCBI Taxonomy" id="3020863"/>
    <lineage>
        <taxon>Bacteria</taxon>
        <taxon>Bacillati</taxon>
        <taxon>Bacillota</taxon>
        <taxon>Bacilli</taxon>
        <taxon>Bacillales</taxon>
        <taxon>Paenibacillaceae</taxon>
        <taxon>Paenibacillus</taxon>
    </lineage>
</organism>
<keyword evidence="8" id="KW-0547">Nucleotide-binding</keyword>
<evidence type="ECO:0000256" key="9">
    <source>
        <dbReference type="ARBA" id="ARBA00022777"/>
    </source>
</evidence>
<dbReference type="GO" id="GO:0005524">
    <property type="term" value="F:ATP binding"/>
    <property type="evidence" value="ECO:0007669"/>
    <property type="project" value="UniProtKB-KW"/>
</dbReference>
<comment type="subcellular location">
    <subcellularLocation>
        <location evidence="2">Cell membrane</location>
        <topology evidence="2">Multi-pass membrane protein</topology>
    </subcellularLocation>
</comment>
<evidence type="ECO:0000259" key="16">
    <source>
        <dbReference type="PROSITE" id="PS50885"/>
    </source>
</evidence>
<comment type="caution">
    <text evidence="17">The sequence shown here is derived from an EMBL/GenBank/DDBJ whole genome shotgun (WGS) entry which is preliminary data.</text>
</comment>
<dbReference type="Gene3D" id="3.30.565.10">
    <property type="entry name" value="Histidine kinase-like ATPase, C-terminal domain"/>
    <property type="match status" value="1"/>
</dbReference>
<evidence type="ECO:0000256" key="14">
    <source>
        <dbReference type="SAM" id="Phobius"/>
    </source>
</evidence>
<keyword evidence="7 14" id="KW-0812">Transmembrane</keyword>
<dbReference type="CDD" id="cd00082">
    <property type="entry name" value="HisKA"/>
    <property type="match status" value="1"/>
</dbReference>
<dbReference type="Pfam" id="PF02518">
    <property type="entry name" value="HATPase_c"/>
    <property type="match status" value="1"/>
</dbReference>
<dbReference type="Gene3D" id="6.10.340.10">
    <property type="match status" value="1"/>
</dbReference>
<dbReference type="RefSeq" id="WP_144991333.1">
    <property type="nucleotide sequence ID" value="NZ_VNJK01000001.1"/>
</dbReference>
<keyword evidence="13 14" id="KW-0472">Membrane</keyword>
<dbReference type="Pfam" id="PF00672">
    <property type="entry name" value="HAMP"/>
    <property type="match status" value="1"/>
</dbReference>
<feature type="domain" description="Histidine kinase" evidence="15">
    <location>
        <begin position="237"/>
        <end position="449"/>
    </location>
</feature>
<keyword evidence="4" id="KW-1003">Cell membrane</keyword>
<dbReference type="InterPro" id="IPR003594">
    <property type="entry name" value="HATPase_dom"/>
</dbReference>
<evidence type="ECO:0000256" key="11">
    <source>
        <dbReference type="ARBA" id="ARBA00022989"/>
    </source>
</evidence>
<dbReference type="InterPro" id="IPR004358">
    <property type="entry name" value="Sig_transdc_His_kin-like_C"/>
</dbReference>
<evidence type="ECO:0000256" key="8">
    <source>
        <dbReference type="ARBA" id="ARBA00022741"/>
    </source>
</evidence>
<dbReference type="SUPFAM" id="SSF55874">
    <property type="entry name" value="ATPase domain of HSP90 chaperone/DNA topoisomerase II/histidine kinase"/>
    <property type="match status" value="1"/>
</dbReference>
<accession>A0A559J2X8</accession>
<feature type="domain" description="HAMP" evidence="16">
    <location>
        <begin position="175"/>
        <end position="229"/>
    </location>
</feature>
<dbReference type="SUPFAM" id="SSF158472">
    <property type="entry name" value="HAMP domain-like"/>
    <property type="match status" value="1"/>
</dbReference>
<evidence type="ECO:0000256" key="1">
    <source>
        <dbReference type="ARBA" id="ARBA00000085"/>
    </source>
</evidence>
<dbReference type="InterPro" id="IPR005467">
    <property type="entry name" value="His_kinase_dom"/>
</dbReference>
<gene>
    <name evidence="17" type="ORF">FPZ44_14895</name>
</gene>
<keyword evidence="10" id="KW-0067">ATP-binding</keyword>
<name>A0A559J2X8_9BACL</name>
<evidence type="ECO:0000256" key="2">
    <source>
        <dbReference type="ARBA" id="ARBA00004651"/>
    </source>
</evidence>
<dbReference type="SMART" id="SM00387">
    <property type="entry name" value="HATPase_c"/>
    <property type="match status" value="1"/>
</dbReference>
<evidence type="ECO:0000256" key="3">
    <source>
        <dbReference type="ARBA" id="ARBA00012438"/>
    </source>
</evidence>
<dbReference type="InterPro" id="IPR050398">
    <property type="entry name" value="HssS/ArlS-like"/>
</dbReference>
<evidence type="ECO:0000256" key="5">
    <source>
        <dbReference type="ARBA" id="ARBA00022553"/>
    </source>
</evidence>
<dbReference type="Pfam" id="PF00512">
    <property type="entry name" value="HisKA"/>
    <property type="match status" value="1"/>
</dbReference>
<dbReference type="Proteomes" id="UP000318102">
    <property type="component" value="Unassembled WGS sequence"/>
</dbReference>
<dbReference type="PROSITE" id="PS50885">
    <property type="entry name" value="HAMP"/>
    <property type="match status" value="1"/>
</dbReference>
<proteinExistence type="predicted"/>
<dbReference type="PROSITE" id="PS50109">
    <property type="entry name" value="HIS_KIN"/>
    <property type="match status" value="1"/>
</dbReference>
<dbReference type="FunFam" id="1.10.287.130:FF:000001">
    <property type="entry name" value="Two-component sensor histidine kinase"/>
    <property type="match status" value="1"/>
</dbReference>
<evidence type="ECO:0000256" key="10">
    <source>
        <dbReference type="ARBA" id="ARBA00022840"/>
    </source>
</evidence>
<dbReference type="InterPro" id="IPR036097">
    <property type="entry name" value="HisK_dim/P_sf"/>
</dbReference>
<reference evidence="17 18" key="1">
    <citation type="submission" date="2019-07" db="EMBL/GenBank/DDBJ databases">
        <authorList>
            <person name="Kim J."/>
        </authorList>
    </citation>
    <scope>NUCLEOTIDE SEQUENCE [LARGE SCALE GENOMIC DNA]</scope>
    <source>
        <strain evidence="17 18">N4</strain>
    </source>
</reference>
<dbReference type="SMART" id="SM00388">
    <property type="entry name" value="HisKA"/>
    <property type="match status" value="1"/>
</dbReference>
<evidence type="ECO:0000256" key="6">
    <source>
        <dbReference type="ARBA" id="ARBA00022679"/>
    </source>
</evidence>
<dbReference type="FunFam" id="3.30.565.10:FF:000006">
    <property type="entry name" value="Sensor histidine kinase WalK"/>
    <property type="match status" value="1"/>
</dbReference>